<comment type="similarity">
    <text evidence="1">Belongs to the bacterial sugar transferase family.</text>
</comment>
<dbReference type="Gene3D" id="3.40.50.720">
    <property type="entry name" value="NAD(P)-binding Rossmann-like Domain"/>
    <property type="match status" value="1"/>
</dbReference>
<evidence type="ECO:0000259" key="3">
    <source>
        <dbReference type="Pfam" id="PF02397"/>
    </source>
</evidence>
<proteinExistence type="inferred from homology"/>
<dbReference type="EMBL" id="DVJO01000182">
    <property type="protein sequence ID" value="HIS83641.1"/>
    <property type="molecule type" value="Genomic_DNA"/>
</dbReference>
<dbReference type="InterPro" id="IPR003362">
    <property type="entry name" value="Bact_transf"/>
</dbReference>
<dbReference type="GO" id="GO:0016780">
    <property type="term" value="F:phosphotransferase activity, for other substituted phosphate groups"/>
    <property type="evidence" value="ECO:0007669"/>
    <property type="project" value="TreeGrafter"/>
</dbReference>
<reference evidence="4" key="2">
    <citation type="journal article" date="2021" name="PeerJ">
        <title>Extensive microbial diversity within the chicken gut microbiome revealed by metagenomics and culture.</title>
        <authorList>
            <person name="Gilroy R."/>
            <person name="Ravi A."/>
            <person name="Getino M."/>
            <person name="Pursley I."/>
            <person name="Horton D.L."/>
            <person name="Alikhan N.F."/>
            <person name="Baker D."/>
            <person name="Gharbi K."/>
            <person name="Hall N."/>
            <person name="Watson M."/>
            <person name="Adriaenssens E.M."/>
            <person name="Foster-Nyarko E."/>
            <person name="Jarju S."/>
            <person name="Secka A."/>
            <person name="Antonio M."/>
            <person name="Oren A."/>
            <person name="Chaudhuri R.R."/>
            <person name="La Ragione R."/>
            <person name="Hildebrand F."/>
            <person name="Pallen M.J."/>
        </authorList>
    </citation>
    <scope>NUCLEOTIDE SEQUENCE</scope>
    <source>
        <strain evidence="4">CHK152-2994</strain>
    </source>
</reference>
<sequence>MKFLSKSIWVMLTVDIITFLVSTTFWYDKFSMPQEFLHLTVFITVLAGLAVLFLKDNYKIREFNVNLKNHYLLFEGIVFSQIPAAILLLTFADNVNSLEFVLANLVTIFLVLQVYRTLFHYYLFHIKKVKNILIIGADKNAKLLADEIINKKALKMNVTGFIKDFDDDTDYINDHNLKILTKPFALKETIKLNNIDIVIIAVKRRMEEELLTSMVESIPRSVKVYKMPEFYELVTGKYFIDRMSMNWLFYDYMNKRSIVYDFCKRIYDIIAAVIILTVTFPILLYIGIRVKMTDGGPAIYTQNRIGKNGKPFKMYKLRTMYLNDYVPEKGNIGHTESQDEDTRVIPFCKFVRKARFDEIPQMINILKGDMSIVGPRSEWENLVSIYSNEIPYYTSR</sequence>
<dbReference type="PANTHER" id="PTHR30576">
    <property type="entry name" value="COLANIC BIOSYNTHESIS UDP-GLUCOSE LIPID CARRIER TRANSFERASE"/>
    <property type="match status" value="1"/>
</dbReference>
<keyword evidence="4" id="KW-0808">Transferase</keyword>
<dbReference type="Pfam" id="PF02397">
    <property type="entry name" value="Bac_transf"/>
    <property type="match status" value="1"/>
</dbReference>
<feature type="transmembrane region" description="Helical" evidence="2">
    <location>
        <begin position="7"/>
        <end position="27"/>
    </location>
</feature>
<feature type="transmembrane region" description="Helical" evidence="2">
    <location>
        <begin position="39"/>
        <end position="58"/>
    </location>
</feature>
<gene>
    <name evidence="4" type="ORF">IAD41_08575</name>
</gene>
<keyword evidence="2" id="KW-1133">Transmembrane helix</keyword>
<dbReference type="Pfam" id="PF13727">
    <property type="entry name" value="CoA_binding_3"/>
    <property type="match status" value="1"/>
</dbReference>
<protein>
    <submittedName>
        <fullName evidence="4">Sugar transferase</fullName>
    </submittedName>
</protein>
<dbReference type="PANTHER" id="PTHR30576:SF0">
    <property type="entry name" value="UNDECAPRENYL-PHOSPHATE N-ACETYLGALACTOSAMINYL 1-PHOSPHATE TRANSFERASE-RELATED"/>
    <property type="match status" value="1"/>
</dbReference>
<evidence type="ECO:0000256" key="2">
    <source>
        <dbReference type="SAM" id="Phobius"/>
    </source>
</evidence>
<feature type="transmembrane region" description="Helical" evidence="2">
    <location>
        <begin position="266"/>
        <end position="288"/>
    </location>
</feature>
<keyword evidence="2" id="KW-0812">Transmembrane</keyword>
<keyword evidence="2" id="KW-0472">Membrane</keyword>
<dbReference type="Proteomes" id="UP000824139">
    <property type="component" value="Unassembled WGS sequence"/>
</dbReference>
<reference evidence="4" key="1">
    <citation type="submission" date="2020-10" db="EMBL/GenBank/DDBJ databases">
        <authorList>
            <person name="Gilroy R."/>
        </authorList>
    </citation>
    <scope>NUCLEOTIDE SEQUENCE</scope>
    <source>
        <strain evidence="4">CHK152-2994</strain>
    </source>
</reference>
<feature type="transmembrane region" description="Helical" evidence="2">
    <location>
        <begin position="101"/>
        <end position="124"/>
    </location>
</feature>
<evidence type="ECO:0000313" key="4">
    <source>
        <dbReference type="EMBL" id="HIS83641.1"/>
    </source>
</evidence>
<dbReference type="AlphaFoldDB" id="A0A9D1FY59"/>
<organism evidence="4 5">
    <name type="scientific">Candidatus Scatenecus faecavium</name>
    <dbReference type="NCBI Taxonomy" id="2840915"/>
    <lineage>
        <taxon>Bacteria</taxon>
        <taxon>Candidatus Scatenecus</taxon>
    </lineage>
</organism>
<accession>A0A9D1FY59</accession>
<evidence type="ECO:0000313" key="5">
    <source>
        <dbReference type="Proteomes" id="UP000824139"/>
    </source>
</evidence>
<evidence type="ECO:0000256" key="1">
    <source>
        <dbReference type="ARBA" id="ARBA00006464"/>
    </source>
</evidence>
<feature type="domain" description="Bacterial sugar transferase" evidence="3">
    <location>
        <begin position="264"/>
        <end position="391"/>
    </location>
</feature>
<name>A0A9D1FY59_9BACT</name>
<feature type="non-terminal residue" evidence="4">
    <location>
        <position position="396"/>
    </location>
</feature>
<comment type="caution">
    <text evidence="4">The sequence shown here is derived from an EMBL/GenBank/DDBJ whole genome shotgun (WGS) entry which is preliminary data.</text>
</comment>
<feature type="transmembrane region" description="Helical" evidence="2">
    <location>
        <begin position="70"/>
        <end position="89"/>
    </location>
</feature>